<evidence type="ECO:0000256" key="1">
    <source>
        <dbReference type="SAM" id="MobiDB-lite"/>
    </source>
</evidence>
<dbReference type="GO" id="GO:0016747">
    <property type="term" value="F:acyltransferase activity, transferring groups other than amino-acyl groups"/>
    <property type="evidence" value="ECO:0007669"/>
    <property type="project" value="InterPro"/>
</dbReference>
<dbReference type="AlphaFoldDB" id="A0A084SZD0"/>
<dbReference type="PANTHER" id="PTHR43792:SF1">
    <property type="entry name" value="N-ACETYLTRANSFERASE DOMAIN-CONTAINING PROTEIN"/>
    <property type="match status" value="1"/>
</dbReference>
<comment type="caution">
    <text evidence="3">The sequence shown here is derived from an EMBL/GenBank/DDBJ whole genome shotgun (WGS) entry which is preliminary data.</text>
</comment>
<dbReference type="RefSeq" id="WP_043391075.1">
    <property type="nucleotide sequence ID" value="NZ_JPMI01000037.1"/>
</dbReference>
<dbReference type="Gene3D" id="3.40.630.30">
    <property type="match status" value="1"/>
</dbReference>
<feature type="domain" description="N-acetyltransferase" evidence="2">
    <location>
        <begin position="13"/>
        <end position="174"/>
    </location>
</feature>
<accession>A0A084SZD0</accession>
<dbReference type="PANTHER" id="PTHR43792">
    <property type="entry name" value="GNAT FAMILY, PUTATIVE (AFU_ORTHOLOGUE AFUA_3G00765)-RELATED-RELATED"/>
    <property type="match status" value="1"/>
</dbReference>
<evidence type="ECO:0000313" key="4">
    <source>
        <dbReference type="Proteomes" id="UP000028547"/>
    </source>
</evidence>
<keyword evidence="3" id="KW-0808">Transferase</keyword>
<dbReference type="Proteomes" id="UP000028547">
    <property type="component" value="Unassembled WGS sequence"/>
</dbReference>
<dbReference type="Pfam" id="PF13302">
    <property type="entry name" value="Acetyltransf_3"/>
    <property type="match status" value="1"/>
</dbReference>
<feature type="region of interest" description="Disordered" evidence="1">
    <location>
        <begin position="152"/>
        <end position="183"/>
    </location>
</feature>
<sequence length="183" mass="20342">MIAPGPTLETPRLLLRPTAKEDLEGFVTLIGDPESARYIGGLQPRTMAWRAMNAMAGSWVLNGYSMFSVLEKATGRWVGRVGPWVPEGWPGTEIGWGILREFWGRGYATEASAAAMDWAFEHLGWTRIIHCIDPDNEASKQVALRLGSRLLGPGKLPPPYGDSPVELWGQERDDWRARRKGTP</sequence>
<dbReference type="SUPFAM" id="SSF55729">
    <property type="entry name" value="Acyl-CoA N-acyltransferases (Nat)"/>
    <property type="match status" value="1"/>
</dbReference>
<evidence type="ECO:0000313" key="3">
    <source>
        <dbReference type="EMBL" id="KFA93815.1"/>
    </source>
</evidence>
<proteinExistence type="predicted"/>
<name>A0A084SZD0_9BACT</name>
<dbReference type="InterPro" id="IPR051531">
    <property type="entry name" value="N-acetyltransferase"/>
</dbReference>
<dbReference type="InterPro" id="IPR000182">
    <property type="entry name" value="GNAT_dom"/>
</dbReference>
<organism evidence="3 4">
    <name type="scientific">Archangium violaceum Cb vi76</name>
    <dbReference type="NCBI Taxonomy" id="1406225"/>
    <lineage>
        <taxon>Bacteria</taxon>
        <taxon>Pseudomonadati</taxon>
        <taxon>Myxococcota</taxon>
        <taxon>Myxococcia</taxon>
        <taxon>Myxococcales</taxon>
        <taxon>Cystobacterineae</taxon>
        <taxon>Archangiaceae</taxon>
        <taxon>Archangium</taxon>
    </lineage>
</organism>
<dbReference type="PROSITE" id="PS51186">
    <property type="entry name" value="GNAT"/>
    <property type="match status" value="1"/>
</dbReference>
<protein>
    <submittedName>
        <fullName evidence="3">Acetyltransferase</fullName>
    </submittedName>
</protein>
<evidence type="ECO:0000259" key="2">
    <source>
        <dbReference type="PROSITE" id="PS51186"/>
    </source>
</evidence>
<dbReference type="InterPro" id="IPR016181">
    <property type="entry name" value="Acyl_CoA_acyltransferase"/>
</dbReference>
<reference evidence="3 4" key="1">
    <citation type="submission" date="2014-07" db="EMBL/GenBank/DDBJ databases">
        <title>Draft Genome Sequence of Gephyronic Acid Producer, Cystobacter violaceus Strain Cb vi76.</title>
        <authorList>
            <person name="Stevens D.C."/>
            <person name="Young J."/>
            <person name="Carmichael R."/>
            <person name="Tan J."/>
            <person name="Taylor R.E."/>
        </authorList>
    </citation>
    <scope>NUCLEOTIDE SEQUENCE [LARGE SCALE GENOMIC DNA]</scope>
    <source>
        <strain evidence="3 4">Cb vi76</strain>
    </source>
</reference>
<dbReference type="EMBL" id="JPMI01000037">
    <property type="protein sequence ID" value="KFA93815.1"/>
    <property type="molecule type" value="Genomic_DNA"/>
</dbReference>
<gene>
    <name evidence="3" type="ORF">Q664_06765</name>
</gene>